<dbReference type="Gene3D" id="1.10.101.10">
    <property type="entry name" value="PGBD-like superfamily/PGBD"/>
    <property type="match status" value="1"/>
</dbReference>
<comment type="caution">
    <text evidence="10">The sequence shown here is derived from an EMBL/GenBank/DDBJ whole genome shotgun (WGS) entry which is preliminary data.</text>
</comment>
<organism evidence="10 11">
    <name type="scientific">Sphingomonas oligophenolica</name>
    <dbReference type="NCBI Taxonomy" id="301154"/>
    <lineage>
        <taxon>Bacteria</taxon>
        <taxon>Pseudomonadati</taxon>
        <taxon>Pseudomonadota</taxon>
        <taxon>Alphaproteobacteria</taxon>
        <taxon>Sphingomonadales</taxon>
        <taxon>Sphingomonadaceae</taxon>
        <taxon>Sphingomonas</taxon>
    </lineage>
</organism>
<dbReference type="PANTHER" id="PTHR30582">
    <property type="entry name" value="L,D-TRANSPEPTIDASE"/>
    <property type="match status" value="1"/>
</dbReference>
<evidence type="ECO:0000256" key="4">
    <source>
        <dbReference type="ARBA" id="ARBA00022960"/>
    </source>
</evidence>
<evidence type="ECO:0000313" key="10">
    <source>
        <dbReference type="EMBL" id="MEN2790407.1"/>
    </source>
</evidence>
<keyword evidence="6 7" id="KW-0961">Cell wall biogenesis/degradation</keyword>
<dbReference type="InterPro" id="IPR036366">
    <property type="entry name" value="PGBDSf"/>
</dbReference>
<evidence type="ECO:0000256" key="3">
    <source>
        <dbReference type="ARBA" id="ARBA00022679"/>
    </source>
</evidence>
<keyword evidence="3" id="KW-0808">Transferase</keyword>
<evidence type="ECO:0000256" key="8">
    <source>
        <dbReference type="SAM" id="SignalP"/>
    </source>
</evidence>
<reference evidence="10 11" key="1">
    <citation type="submission" date="2024-05" db="EMBL/GenBank/DDBJ databases">
        <authorList>
            <person name="Liu Q."/>
            <person name="Xin Y.-H."/>
        </authorList>
    </citation>
    <scope>NUCLEOTIDE SEQUENCE [LARGE SCALE GENOMIC DNA]</scope>
    <source>
        <strain evidence="10 11">CGMCC 1.10181</strain>
    </source>
</reference>
<protein>
    <submittedName>
        <fullName evidence="10">L,D-transpeptidase</fullName>
    </submittedName>
</protein>
<evidence type="ECO:0000256" key="2">
    <source>
        <dbReference type="ARBA" id="ARBA00005992"/>
    </source>
</evidence>
<feature type="chain" id="PRO_5045963537" evidence="8">
    <location>
        <begin position="25"/>
        <end position="338"/>
    </location>
</feature>
<feature type="active site" description="Proton donor/acceptor" evidence="7">
    <location>
        <position position="297"/>
    </location>
</feature>
<accession>A0ABU9Y3Q7</accession>
<dbReference type="CDD" id="cd16913">
    <property type="entry name" value="YkuD_like"/>
    <property type="match status" value="1"/>
</dbReference>
<dbReference type="InterPro" id="IPR002477">
    <property type="entry name" value="Peptidoglycan-bd-like"/>
</dbReference>
<evidence type="ECO:0000256" key="1">
    <source>
        <dbReference type="ARBA" id="ARBA00004752"/>
    </source>
</evidence>
<keyword evidence="11" id="KW-1185">Reference proteome</keyword>
<dbReference type="EMBL" id="JBDIME010000009">
    <property type="protein sequence ID" value="MEN2790407.1"/>
    <property type="molecule type" value="Genomic_DNA"/>
</dbReference>
<keyword evidence="5 7" id="KW-0573">Peptidoglycan synthesis</keyword>
<feature type="signal peptide" evidence="8">
    <location>
        <begin position="1"/>
        <end position="24"/>
    </location>
</feature>
<dbReference type="InterPro" id="IPR038063">
    <property type="entry name" value="Transpep_catalytic_dom"/>
</dbReference>
<dbReference type="InterPro" id="IPR036365">
    <property type="entry name" value="PGBD-like_sf"/>
</dbReference>
<dbReference type="Pfam" id="PF03734">
    <property type="entry name" value="YkuD"/>
    <property type="match status" value="1"/>
</dbReference>
<keyword evidence="4 7" id="KW-0133">Cell shape</keyword>
<dbReference type="PROSITE" id="PS52029">
    <property type="entry name" value="LD_TPASE"/>
    <property type="match status" value="1"/>
</dbReference>
<sequence length="338" mass="36413">MTKKTALASACLALCTLGPVSARAEGTNAAATQTVDRNILHVQVILDHLGFSPGVLYGHQGKSLVAALKGFQESRGLERTGKIDQPTLLALHPYAAWRPTRTLALTADALAGPYVNPFPKDPQEQAKLPALGYRSPMEKLAEMFHTTPQVLLALNSPETRLAAGSPVVFPNALPDSRAYDPKLPATWRKTLSDLNVDANQPQGVKIVVDKSDQVLRVLDKDDKLVAQFQATMGSTHDPLPLGAWKIQGASYNPTFNYNPDLFWDAKSSAKAAKLPAGPNGPVGVVWLDLNIPHYGIHGTPEPSTIGRAESHGCIRLTNWDAARLSLMVKIGTPAIFQE</sequence>
<evidence type="ECO:0000256" key="6">
    <source>
        <dbReference type="ARBA" id="ARBA00023316"/>
    </source>
</evidence>
<keyword evidence="8" id="KW-0732">Signal</keyword>
<dbReference type="RefSeq" id="WP_343889383.1">
    <property type="nucleotide sequence ID" value="NZ_BAAAEH010000021.1"/>
</dbReference>
<feature type="active site" description="Nucleophile" evidence="7">
    <location>
        <position position="313"/>
    </location>
</feature>
<comment type="similarity">
    <text evidence="2">Belongs to the YkuD family.</text>
</comment>
<evidence type="ECO:0000259" key="9">
    <source>
        <dbReference type="PROSITE" id="PS52029"/>
    </source>
</evidence>
<dbReference type="InterPro" id="IPR050979">
    <property type="entry name" value="LD-transpeptidase"/>
</dbReference>
<dbReference type="Proteomes" id="UP001419910">
    <property type="component" value="Unassembled WGS sequence"/>
</dbReference>
<evidence type="ECO:0000313" key="11">
    <source>
        <dbReference type="Proteomes" id="UP001419910"/>
    </source>
</evidence>
<dbReference type="InterPro" id="IPR005490">
    <property type="entry name" value="LD_TPept_cat_dom"/>
</dbReference>
<comment type="pathway">
    <text evidence="1 7">Cell wall biogenesis; peptidoglycan biosynthesis.</text>
</comment>
<feature type="domain" description="L,D-TPase catalytic" evidence="9">
    <location>
        <begin position="204"/>
        <end position="337"/>
    </location>
</feature>
<dbReference type="Pfam" id="PF01471">
    <property type="entry name" value="PG_binding_1"/>
    <property type="match status" value="1"/>
</dbReference>
<evidence type="ECO:0000256" key="7">
    <source>
        <dbReference type="PROSITE-ProRule" id="PRU01373"/>
    </source>
</evidence>
<dbReference type="PANTHER" id="PTHR30582:SF30">
    <property type="entry name" value="BLR4375 PROTEIN"/>
    <property type="match status" value="1"/>
</dbReference>
<evidence type="ECO:0000256" key="5">
    <source>
        <dbReference type="ARBA" id="ARBA00022984"/>
    </source>
</evidence>
<name>A0ABU9Y3Q7_9SPHN</name>
<dbReference type="SUPFAM" id="SSF141523">
    <property type="entry name" value="L,D-transpeptidase catalytic domain-like"/>
    <property type="match status" value="1"/>
</dbReference>
<gene>
    <name evidence="10" type="ORF">ABC974_12280</name>
</gene>
<dbReference type="Gene3D" id="2.40.440.10">
    <property type="entry name" value="L,D-transpeptidase catalytic domain-like"/>
    <property type="match status" value="1"/>
</dbReference>
<dbReference type="SUPFAM" id="SSF47090">
    <property type="entry name" value="PGBD-like"/>
    <property type="match status" value="1"/>
</dbReference>
<proteinExistence type="inferred from homology"/>